<evidence type="ECO:0000313" key="3">
    <source>
        <dbReference type="Proteomes" id="UP000434276"/>
    </source>
</evidence>
<organism evidence="2 3">
    <name type="scientific">Arabidopsis thaliana</name>
    <name type="common">Mouse-ear cress</name>
    <dbReference type="NCBI Taxonomy" id="3702"/>
    <lineage>
        <taxon>Eukaryota</taxon>
        <taxon>Viridiplantae</taxon>
        <taxon>Streptophyta</taxon>
        <taxon>Embryophyta</taxon>
        <taxon>Tracheophyta</taxon>
        <taxon>Spermatophyta</taxon>
        <taxon>Magnoliopsida</taxon>
        <taxon>eudicotyledons</taxon>
        <taxon>Gunneridae</taxon>
        <taxon>Pentapetalae</taxon>
        <taxon>rosids</taxon>
        <taxon>malvids</taxon>
        <taxon>Brassicales</taxon>
        <taxon>Brassicaceae</taxon>
        <taxon>Camelineae</taxon>
        <taxon>Arabidopsis</taxon>
    </lineage>
</organism>
<sequence length="471" mass="51355">MSRVCSSITGGSHSPALGPAKGRFVALLHPSGNGANMVGVGGAVQASHQGPSPPMGNGKFPIGDPKESAMFTNIEVLNSNYEQRRIDSFPMEKLLDSPKLDSEESFGPDVATLKGVNWVNKVSCVLCFLSLFLQSLVLLTNTVARVFLREESFEVYTGAPIDMHEPETSKPYLIFSSDNLEAMISSVLSNGDNNKIALVLNLFYLLFSGSLVRSDQTLPLRSFKLSENATYDCVDIFKQPGLNHPLLQNHTIQMKPSISRDELRNHVGNNKSYSKKTGCPDGTVPILRNSNEYNTKAQLFAEKYFHPLSTHKSGAHIAGVRSRAGPYHGVEAWFNGYKLNDKGTGNWWLTQILQNAPNEDIGYWPKELFNLINNGATTVGVGGAVQASGSGSSPPMGNGNFPVGGRADSAIFTNIEVLDSNYNQRKMNSFPTEIMVDSPKCYGLRIGKVKLFHRTRLGFFFNYGGPGGNSC</sequence>
<evidence type="ECO:0000259" key="1">
    <source>
        <dbReference type="PROSITE" id="PS52045"/>
    </source>
</evidence>
<feature type="domain" description="Neprosin PEP catalytic" evidence="1">
    <location>
        <begin position="189"/>
        <end position="471"/>
    </location>
</feature>
<dbReference type="EMBL" id="CACSHJ010000096">
    <property type="protein sequence ID" value="CAA0404776.1"/>
    <property type="molecule type" value="Genomic_DNA"/>
</dbReference>
<evidence type="ECO:0000313" key="2">
    <source>
        <dbReference type="EMBL" id="CAA0404776.1"/>
    </source>
</evidence>
<dbReference type="Pfam" id="PF14365">
    <property type="entry name" value="Neprosin_AP"/>
    <property type="match status" value="1"/>
</dbReference>
<dbReference type="PANTHER" id="PTHR31589">
    <property type="entry name" value="PROTEIN, PUTATIVE (DUF239)-RELATED-RELATED"/>
    <property type="match status" value="1"/>
</dbReference>
<gene>
    <name evidence="2" type="ORF">C24_LOCUS23172</name>
</gene>
<dbReference type="ExpressionAtlas" id="A0A5S9Y9H6">
    <property type="expression patterns" value="baseline and differential"/>
</dbReference>
<dbReference type="PROSITE" id="PS52045">
    <property type="entry name" value="NEPROSIN_PEP_CD"/>
    <property type="match status" value="1"/>
</dbReference>
<dbReference type="InterPro" id="IPR025521">
    <property type="entry name" value="Neprosin_propep"/>
</dbReference>
<reference evidence="2 3" key="1">
    <citation type="submission" date="2019-12" db="EMBL/GenBank/DDBJ databases">
        <authorList>
            <person name="Jiao W.-B."/>
            <person name="Schneeberger K."/>
        </authorList>
    </citation>
    <scope>NUCLEOTIDE SEQUENCE [LARGE SCALE GENOMIC DNA]</scope>
    <source>
        <strain evidence="3">cv. C24</strain>
    </source>
</reference>
<dbReference type="InterPro" id="IPR053168">
    <property type="entry name" value="Glutamic_endopeptidase"/>
</dbReference>
<accession>A0A5S9Y9H6</accession>
<dbReference type="PANTHER" id="PTHR31589:SF60">
    <property type="entry name" value="NEPROSIN DOMAIN-CONTAINING PROTEIN-RELATED"/>
    <property type="match status" value="1"/>
</dbReference>
<protein>
    <recommendedName>
        <fullName evidence="1">Neprosin PEP catalytic domain-containing protein</fullName>
    </recommendedName>
</protein>
<dbReference type="Proteomes" id="UP000434276">
    <property type="component" value="Unassembled WGS sequence"/>
</dbReference>
<name>A0A5S9Y9H6_ARATH</name>
<proteinExistence type="predicted"/>
<dbReference type="InterPro" id="IPR004314">
    <property type="entry name" value="Neprosin"/>
</dbReference>
<dbReference type="Pfam" id="PF03080">
    <property type="entry name" value="Neprosin"/>
    <property type="match status" value="2"/>
</dbReference>
<dbReference type="AlphaFoldDB" id="A0A5S9Y9H6"/>